<dbReference type="Pfam" id="PF00618">
    <property type="entry name" value="RasGEF_N"/>
    <property type="match status" value="1"/>
</dbReference>
<evidence type="ECO:0000256" key="3">
    <source>
        <dbReference type="SAM" id="MobiDB-lite"/>
    </source>
</evidence>
<dbReference type="GO" id="GO:0007265">
    <property type="term" value="P:Ras protein signal transduction"/>
    <property type="evidence" value="ECO:0007669"/>
    <property type="project" value="TreeGrafter"/>
</dbReference>
<reference evidence="6" key="1">
    <citation type="submission" date="2020-05" db="EMBL/GenBank/DDBJ databases">
        <title>Phylogenomic resolution of chytrid fungi.</title>
        <authorList>
            <person name="Stajich J.E."/>
            <person name="Amses K."/>
            <person name="Simmons R."/>
            <person name="Seto K."/>
            <person name="Myers J."/>
            <person name="Bonds A."/>
            <person name="Quandt C.A."/>
            <person name="Barry K."/>
            <person name="Liu P."/>
            <person name="Grigoriev I."/>
            <person name="Longcore J.E."/>
            <person name="James T.Y."/>
        </authorList>
    </citation>
    <scope>NUCLEOTIDE SEQUENCE</scope>
    <source>
        <strain evidence="6">JEL0379</strain>
    </source>
</reference>
<feature type="region of interest" description="Disordered" evidence="3">
    <location>
        <begin position="78"/>
        <end position="103"/>
    </location>
</feature>
<dbReference type="PROSITE" id="PS50212">
    <property type="entry name" value="RASGEF_NTER"/>
    <property type="match status" value="1"/>
</dbReference>
<feature type="region of interest" description="Disordered" evidence="3">
    <location>
        <begin position="148"/>
        <end position="186"/>
    </location>
</feature>
<dbReference type="Pfam" id="PF00617">
    <property type="entry name" value="RasGEF"/>
    <property type="match status" value="1"/>
</dbReference>
<feature type="region of interest" description="Disordered" evidence="3">
    <location>
        <begin position="564"/>
        <end position="584"/>
    </location>
</feature>
<dbReference type="Gene3D" id="3.10.20.90">
    <property type="entry name" value="Phosphatidylinositol 3-kinase Catalytic Subunit, Chain A, domain 1"/>
    <property type="match status" value="1"/>
</dbReference>
<sequence length="1182" mass="131931">MNLPQYNGPISESIGPESILESLAGRDETNHQGLFELSPPQPGSALRREYRAVVPQRKAGIISSPSFVADRIAMKRGESDGNLVGGPGQLHHHEMRKDSSSSGIEYARSNSAELLTQSKAASGSRRGTVRIREALHKRGDSLASLFRSKATQEEQRQGSASADSLNLGQTPNQNANLQHDDRKMSVDSATFAAQSGGRMQGWGSTLMRKARGAVTPEPAPTLKKKTSPSPVKDTMGRSTANRGVLSELASQSSDSSMKRYSSETGDDEDGDFDSTVGSMDDLQTWISSSSFGSLYVPKTVQLFVEHRGKSIHVKVMSHGTVADAIQSTLADLVVATQGDFHVENDRVGYRLCKLDSKTPGVRIWMEPGAILGSYDLRGGDEVRLKHINDIEKTTVIVPPSTTPLPFDYGFNVLVKDAVASLKAAHHSATAMDGRFGLYYPRLGIWLDDNRTVFSYELSSERSLELRALADQFLLRIHIAEFDQKIALKVLPGLHASDVIAMIHYQLRNRQLVLAHQDGRYGLFIPSRNKWMKESSTLDEYDTIATEDVHYKLQYESILVRMEVGQPSDPRQSDPPLSETSQPPAPLALFVDSTTTVETLLQTIALSDVAALQQPHCLFSPAGDRLNEKDLVWTATKDMTAGDMLRYRVTPKKVILTNTLDKDVKLDLDIDFGRPLAISLPFMCRRFGVKFEDIDGVRTVDGVALNVNRSLDEQRVQPGSKLVVQISQAAALLAQCISPTPPDPSVEQLGPLPPLSPEEIKQQQLAALEANIWEEDGNHNIQMTKDAAGVFVIGSGTLNKLIERLTDEKGEGTSQYLEYVRTFLLTYQSFATGAIVLRKLTERYHAPRNRKATFASYDHFRLTIQLRVCNVLLQWVKRHPMDFIKPKDGKEFWTETMRFTEDVLAWDQSSLARQIRRNLVKMKDNTHPALAKHLIIKSSGRPGELDPRKLSVFRYPVEDIAQQLTIIEHAFLADILPAELLNQAWSKPDADVKAANVNALTRRFNAVACWVAKSVLEMKTPRARAKRVSLLIDIAAQLLALNNFSTLMAIIAGLNKAAISRLKQTFKEVGSRHLKKLNEMERLMTAEGSYRNYRAHIRTVERPCVYLIDLTYMEDGNPDFIAHRINFTKRQMISGVINEIVSYQQVGYKDIKPLDELYHIIARLPAATDEYEKLLWNESKKRE</sequence>
<keyword evidence="7" id="KW-1185">Reference proteome</keyword>
<dbReference type="EMBL" id="JADGJQ010000028">
    <property type="protein sequence ID" value="KAJ3178181.1"/>
    <property type="molecule type" value="Genomic_DNA"/>
</dbReference>
<feature type="domain" description="Ras-GEF" evidence="4">
    <location>
        <begin position="955"/>
        <end position="1179"/>
    </location>
</feature>
<comment type="caution">
    <text evidence="6">The sequence shown here is derived from an EMBL/GenBank/DDBJ whole genome shotgun (WGS) entry which is preliminary data.</text>
</comment>
<dbReference type="CDD" id="cd06224">
    <property type="entry name" value="REM"/>
    <property type="match status" value="1"/>
</dbReference>
<dbReference type="GO" id="GO:0005085">
    <property type="term" value="F:guanyl-nucleotide exchange factor activity"/>
    <property type="evidence" value="ECO:0007669"/>
    <property type="project" value="UniProtKB-KW"/>
</dbReference>
<evidence type="ECO:0000259" key="5">
    <source>
        <dbReference type="PROSITE" id="PS50212"/>
    </source>
</evidence>
<evidence type="ECO:0000256" key="2">
    <source>
        <dbReference type="PROSITE-ProRule" id="PRU00168"/>
    </source>
</evidence>
<dbReference type="PROSITE" id="PS50009">
    <property type="entry name" value="RASGEF_CAT"/>
    <property type="match status" value="1"/>
</dbReference>
<accession>A0AAD5XSD7</accession>
<dbReference type="InterPro" id="IPR008937">
    <property type="entry name" value="Ras-like_GEF"/>
</dbReference>
<dbReference type="PANTHER" id="PTHR23113">
    <property type="entry name" value="GUANINE NUCLEOTIDE EXCHANGE FACTOR"/>
    <property type="match status" value="1"/>
</dbReference>
<dbReference type="InterPro" id="IPR000651">
    <property type="entry name" value="Ras-like_Gua-exchang_fac_N"/>
</dbReference>
<dbReference type="GO" id="GO:0005886">
    <property type="term" value="C:plasma membrane"/>
    <property type="evidence" value="ECO:0007669"/>
    <property type="project" value="TreeGrafter"/>
</dbReference>
<dbReference type="Proteomes" id="UP001212152">
    <property type="component" value="Unassembled WGS sequence"/>
</dbReference>
<feature type="region of interest" description="Disordered" evidence="3">
    <location>
        <begin position="211"/>
        <end position="274"/>
    </location>
</feature>
<gene>
    <name evidence="6" type="primary">SOS2</name>
    <name evidence="6" type="ORF">HDU87_003733</name>
</gene>
<protein>
    <submittedName>
        <fullName evidence="6">Son of sevenless 2</fullName>
    </submittedName>
</protein>
<evidence type="ECO:0000313" key="6">
    <source>
        <dbReference type="EMBL" id="KAJ3178181.1"/>
    </source>
</evidence>
<evidence type="ECO:0000313" key="7">
    <source>
        <dbReference type="Proteomes" id="UP001212152"/>
    </source>
</evidence>
<evidence type="ECO:0000259" key="4">
    <source>
        <dbReference type="PROSITE" id="PS50009"/>
    </source>
</evidence>
<dbReference type="AlphaFoldDB" id="A0AAD5XSD7"/>
<dbReference type="CDD" id="cd00155">
    <property type="entry name" value="RasGEF"/>
    <property type="match status" value="1"/>
</dbReference>
<proteinExistence type="predicted"/>
<dbReference type="PANTHER" id="PTHR23113:SF368">
    <property type="entry name" value="CELL DIVISION CONTROL PROTEIN 25"/>
    <property type="match status" value="1"/>
</dbReference>
<feature type="compositionally biased region" description="Polar residues" evidence="3">
    <location>
        <begin position="157"/>
        <end position="177"/>
    </location>
</feature>
<feature type="compositionally biased region" description="Low complexity" evidence="3">
    <location>
        <begin position="246"/>
        <end position="255"/>
    </location>
</feature>
<organism evidence="6 7">
    <name type="scientific">Geranomyces variabilis</name>
    <dbReference type="NCBI Taxonomy" id="109894"/>
    <lineage>
        <taxon>Eukaryota</taxon>
        <taxon>Fungi</taxon>
        <taxon>Fungi incertae sedis</taxon>
        <taxon>Chytridiomycota</taxon>
        <taxon>Chytridiomycota incertae sedis</taxon>
        <taxon>Chytridiomycetes</taxon>
        <taxon>Spizellomycetales</taxon>
        <taxon>Powellomycetaceae</taxon>
        <taxon>Geranomyces</taxon>
    </lineage>
</organism>
<evidence type="ECO:0000256" key="1">
    <source>
        <dbReference type="ARBA" id="ARBA00022658"/>
    </source>
</evidence>
<dbReference type="Gene3D" id="1.10.840.10">
    <property type="entry name" value="Ras guanine-nucleotide exchange factors catalytic domain"/>
    <property type="match status" value="1"/>
</dbReference>
<dbReference type="InterPro" id="IPR023578">
    <property type="entry name" value="Ras_GEF_dom_sf"/>
</dbReference>
<dbReference type="InterPro" id="IPR001895">
    <property type="entry name" value="RASGEF_cat_dom"/>
</dbReference>
<name>A0AAD5XSD7_9FUNG</name>
<dbReference type="SMART" id="SM00229">
    <property type="entry name" value="RasGEFN"/>
    <property type="match status" value="1"/>
</dbReference>
<dbReference type="Gene3D" id="1.20.870.10">
    <property type="entry name" value="Son of sevenless (SoS) protein Chain: S domain 1"/>
    <property type="match status" value="1"/>
</dbReference>
<keyword evidence="1 2" id="KW-0344">Guanine-nucleotide releasing factor</keyword>
<feature type="domain" description="N-terminal Ras-GEF" evidence="5">
    <location>
        <begin position="788"/>
        <end position="922"/>
    </location>
</feature>
<dbReference type="InterPro" id="IPR036964">
    <property type="entry name" value="RASGEF_cat_dom_sf"/>
</dbReference>
<dbReference type="SUPFAM" id="SSF48366">
    <property type="entry name" value="Ras GEF"/>
    <property type="match status" value="1"/>
</dbReference>
<dbReference type="SMART" id="SM00147">
    <property type="entry name" value="RasGEF"/>
    <property type="match status" value="1"/>
</dbReference>